<evidence type="ECO:0000313" key="1">
    <source>
        <dbReference type="EMBL" id="CDQ03722.1"/>
    </source>
</evidence>
<dbReference type="CTD" id="6100949"/>
<evidence type="ECO:0000313" key="4">
    <source>
        <dbReference type="WBParaSite" id="Bm9470.1"/>
    </source>
</evidence>
<name>A0A0K0JZE6_BRUMA</name>
<dbReference type="GeneID" id="6100949"/>
<dbReference type="WormBase" id="Bm9470">
    <property type="protein sequence ID" value="BM24975"/>
    <property type="gene ID" value="WBGene00229731"/>
</dbReference>
<keyword evidence="3" id="KW-1185">Reference proteome</keyword>
<sequence length="129" mass="14143">MNKTIEIRAPKILGGESSTEGQITEFVVSEGDVISSDQLLTKLSVGEVKIMEEIAISRESVGGTDMGSRINKADVIGHMRKAGQATVKQYELPRSVARTKCKLCYDIALPLTLKSIGQMSFADSYKYQR</sequence>
<organism evidence="1">
    <name type="scientific">Brugia malayi</name>
    <name type="common">Filarial nematode worm</name>
    <dbReference type="NCBI Taxonomy" id="6279"/>
    <lineage>
        <taxon>Eukaryota</taxon>
        <taxon>Metazoa</taxon>
        <taxon>Ecdysozoa</taxon>
        <taxon>Nematoda</taxon>
        <taxon>Chromadorea</taxon>
        <taxon>Rhabditida</taxon>
        <taxon>Spirurina</taxon>
        <taxon>Spiruromorpha</taxon>
        <taxon>Filarioidea</taxon>
        <taxon>Onchocercidae</taxon>
        <taxon>Brugia</taxon>
    </lineage>
</organism>
<evidence type="ECO:0000313" key="5">
    <source>
        <dbReference type="WormBase" id="Bm9470"/>
    </source>
</evidence>
<keyword evidence="2" id="KW-0808">Transferase</keyword>
<reference evidence="1" key="2">
    <citation type="submission" date="2012-12" db="EMBL/GenBank/DDBJ databases">
        <authorList>
            <person name="Gao Y.W."/>
            <person name="Fan S.T."/>
            <person name="Sun H.T."/>
            <person name="Wang Z."/>
            <person name="Gao X.L."/>
            <person name="Li Y.G."/>
            <person name="Wang T.C."/>
            <person name="Zhang K."/>
            <person name="Xu W.W."/>
            <person name="Yu Z.J."/>
            <person name="Xia X.Z."/>
        </authorList>
    </citation>
    <scope>NUCLEOTIDE SEQUENCE</scope>
    <source>
        <strain evidence="1">FR3</strain>
    </source>
</reference>
<dbReference type="KEGG" id="bmy:BM_BM9470"/>
<protein>
    <submittedName>
        <fullName evidence="2 4">2-oxoglutarate dehydrogenase, E2 component, dihydrolipoamide succinyltransferase, putative</fullName>
    </submittedName>
    <submittedName>
        <fullName evidence="1">Bm9470</fullName>
    </submittedName>
</protein>
<dbReference type="RefSeq" id="XP_001897499.2">
    <property type="nucleotide sequence ID" value="XM_001897464.2"/>
</dbReference>
<reference evidence="2" key="3">
    <citation type="submission" date="2019-04" db="EMBL/GenBank/DDBJ databases">
        <authorList>
            <person name="Howe K."/>
            <person name="Paulini M."/>
            <person name="Williams G."/>
        </authorList>
    </citation>
    <scope>NUCLEOTIDE SEQUENCE [LARGE SCALE GENOMIC DNA]</scope>
    <source>
        <strain evidence="2">FR3</strain>
    </source>
</reference>
<accession>A0A0K0JZE6</accession>
<gene>
    <name evidence="1 4 5" type="ORF">Bm9470</name>
    <name evidence="2" type="ORF">BM_BM9470</name>
    <name evidence="1" type="ORF">BM_Bm9470</name>
</gene>
<dbReference type="EMBL" id="LN856918">
    <property type="protein sequence ID" value="CDQ03722.1"/>
    <property type="molecule type" value="Genomic_DNA"/>
</dbReference>
<reference evidence="1 3" key="1">
    <citation type="journal article" date="2007" name="Science">
        <title>Draft genome of the filarial nematode parasite Brugia malayi.</title>
        <authorList>
            <person name="Ghedin E."/>
            <person name="Wang S."/>
            <person name="Spiro D."/>
            <person name="Caler E."/>
            <person name="Zhao Q."/>
            <person name="Crabtree J."/>
            <person name="Allen J.E."/>
            <person name="Delcher A.L."/>
            <person name="Guiliano D.B."/>
            <person name="Miranda-Saavedra D."/>
            <person name="Angiuoli S.V."/>
            <person name="Creasy T."/>
            <person name="Amedeo P."/>
            <person name="Haas B."/>
            <person name="El-Sayed N.M."/>
            <person name="Wortman J.R."/>
            <person name="Feldblyum T."/>
            <person name="Tallon L."/>
            <person name="Schatz M."/>
            <person name="Shumway M."/>
            <person name="Koo H."/>
            <person name="Salzberg S.L."/>
            <person name="Schobel S."/>
            <person name="Pertea M."/>
            <person name="Pop M."/>
            <person name="White O."/>
            <person name="Barton G.J."/>
            <person name="Carlow C.K."/>
            <person name="Crawford M.J."/>
            <person name="Daub J."/>
            <person name="Dimmic M.W."/>
            <person name="Estes C.F."/>
            <person name="Foster J.M."/>
            <person name="Ganatra M."/>
            <person name="Gregory W.F."/>
            <person name="Johnson N.M."/>
            <person name="Jin J."/>
            <person name="Komuniecki R."/>
            <person name="Korf I."/>
            <person name="Kumar S."/>
            <person name="Laney S."/>
            <person name="Li B.W."/>
            <person name="Li W."/>
            <person name="Lindblom T.H."/>
            <person name="Lustigman S."/>
            <person name="Ma D."/>
            <person name="Maina C.V."/>
            <person name="Martin D.M."/>
            <person name="McCarter J.P."/>
            <person name="McReynolds L."/>
            <person name="Mitreva M."/>
            <person name="Nutman T.B."/>
            <person name="Parkinson J."/>
            <person name="Peregrin-Alvarez J.M."/>
            <person name="Poole C."/>
            <person name="Ren Q."/>
            <person name="Saunders L."/>
            <person name="Sluder A.E."/>
            <person name="Smith K."/>
            <person name="Stanke M."/>
            <person name="Unnasch T.R."/>
            <person name="Ware J."/>
            <person name="Wei A.D."/>
            <person name="Weil G."/>
            <person name="Williams D.J."/>
            <person name="Zhang Y."/>
            <person name="Williams S.A."/>
            <person name="Fraser-Liggett C."/>
            <person name="Slatko B."/>
            <person name="Blaxter M.L."/>
            <person name="Scott A.L."/>
        </authorList>
    </citation>
    <scope>NUCLEOTIDE SEQUENCE</scope>
    <source>
        <strain evidence="1 3">FR3</strain>
    </source>
</reference>
<proteinExistence type="predicted"/>
<evidence type="ECO:0000313" key="3">
    <source>
        <dbReference type="Proteomes" id="UP000006672"/>
    </source>
</evidence>
<dbReference type="AlphaFoldDB" id="A0A0K0JZE6"/>
<dbReference type="WBParaSite" id="Bm9470.1">
    <property type="protein sequence ID" value="Bm9470.1"/>
    <property type="gene ID" value="WBGene00229731"/>
</dbReference>
<reference evidence="4" key="4">
    <citation type="submission" date="2019-12" db="UniProtKB">
        <authorList>
            <consortium name="WormBaseParasite"/>
        </authorList>
    </citation>
    <scope>IDENTIFICATION</scope>
</reference>
<dbReference type="Proteomes" id="UP000006672">
    <property type="component" value="Unassembled WGS sequence"/>
</dbReference>
<accession>A0A4E9FR46</accession>
<evidence type="ECO:0000313" key="2">
    <source>
        <dbReference type="EMBL" id="VIO99651.1"/>
    </source>
</evidence>
<dbReference type="GO" id="GO:0016740">
    <property type="term" value="F:transferase activity"/>
    <property type="evidence" value="ECO:0007669"/>
    <property type="project" value="UniProtKB-KW"/>
</dbReference>
<dbReference type="EMBL" id="CAAKNF010000001">
    <property type="protein sequence ID" value="VIO99651.1"/>
    <property type="molecule type" value="Genomic_DNA"/>
</dbReference>